<dbReference type="PROSITE" id="PS50850">
    <property type="entry name" value="MFS"/>
    <property type="match status" value="1"/>
</dbReference>
<keyword evidence="2" id="KW-1003">Cell membrane</keyword>
<dbReference type="AlphaFoldDB" id="A0A0A2SVQ4"/>
<evidence type="ECO:0000256" key="1">
    <source>
        <dbReference type="ARBA" id="ARBA00004651"/>
    </source>
</evidence>
<evidence type="ECO:0000259" key="7">
    <source>
        <dbReference type="PROSITE" id="PS50850"/>
    </source>
</evidence>
<dbReference type="OrthoDB" id="5670831at2"/>
<comment type="subcellular location">
    <subcellularLocation>
        <location evidence="1">Cell membrane</location>
        <topology evidence="1">Multi-pass membrane protein</topology>
    </subcellularLocation>
</comment>
<evidence type="ECO:0000313" key="8">
    <source>
        <dbReference type="EMBL" id="KGP63499.1"/>
    </source>
</evidence>
<dbReference type="Proteomes" id="UP000054422">
    <property type="component" value="Unassembled WGS sequence"/>
</dbReference>
<feature type="transmembrane region" description="Helical" evidence="6">
    <location>
        <begin position="273"/>
        <end position="292"/>
    </location>
</feature>
<comment type="caution">
    <text evidence="8">The sequence shown here is derived from an EMBL/GenBank/DDBJ whole genome shotgun (WGS) entry which is preliminary data.</text>
</comment>
<dbReference type="GO" id="GO:0022857">
    <property type="term" value="F:transmembrane transporter activity"/>
    <property type="evidence" value="ECO:0007669"/>
    <property type="project" value="InterPro"/>
</dbReference>
<dbReference type="STRING" id="1498499.EP47_05815"/>
<name>A0A0A2SVQ4_9GAMM</name>
<dbReference type="InterPro" id="IPR036259">
    <property type="entry name" value="MFS_trans_sf"/>
</dbReference>
<keyword evidence="5 6" id="KW-0472">Membrane</keyword>
<evidence type="ECO:0000256" key="6">
    <source>
        <dbReference type="SAM" id="Phobius"/>
    </source>
</evidence>
<feature type="transmembrane region" description="Helical" evidence="6">
    <location>
        <begin position="129"/>
        <end position="148"/>
    </location>
</feature>
<feature type="transmembrane region" description="Helical" evidence="6">
    <location>
        <begin position="329"/>
        <end position="350"/>
    </location>
</feature>
<organism evidence="8 9">
    <name type="scientific">Legionella norrlandica</name>
    <dbReference type="NCBI Taxonomy" id="1498499"/>
    <lineage>
        <taxon>Bacteria</taxon>
        <taxon>Pseudomonadati</taxon>
        <taxon>Pseudomonadota</taxon>
        <taxon>Gammaproteobacteria</taxon>
        <taxon>Legionellales</taxon>
        <taxon>Legionellaceae</taxon>
        <taxon>Legionella</taxon>
    </lineage>
</organism>
<evidence type="ECO:0000256" key="5">
    <source>
        <dbReference type="ARBA" id="ARBA00023136"/>
    </source>
</evidence>
<feature type="transmembrane region" description="Helical" evidence="6">
    <location>
        <begin position="71"/>
        <end position="88"/>
    </location>
</feature>
<dbReference type="InterPro" id="IPR011701">
    <property type="entry name" value="MFS"/>
</dbReference>
<protein>
    <submittedName>
        <fullName evidence="8">MFS transporter</fullName>
    </submittedName>
</protein>
<evidence type="ECO:0000256" key="4">
    <source>
        <dbReference type="ARBA" id="ARBA00022989"/>
    </source>
</evidence>
<evidence type="ECO:0000256" key="2">
    <source>
        <dbReference type="ARBA" id="ARBA00022475"/>
    </source>
</evidence>
<reference evidence="8 9" key="1">
    <citation type="submission" date="2014-05" db="EMBL/GenBank/DDBJ databases">
        <authorList>
            <person name="Rizzardi K."/>
            <person name="Winiecka-Krusnell J."/>
            <person name="Ramliden M."/>
            <person name="Alm E."/>
            <person name="Andersson S."/>
            <person name="Byfors S."/>
        </authorList>
    </citation>
    <scope>NUCLEOTIDE SEQUENCE [LARGE SCALE GENOMIC DNA]</scope>
    <source>
        <strain evidence="8 9">LEGN</strain>
    </source>
</reference>
<keyword evidence="9" id="KW-1185">Reference proteome</keyword>
<dbReference type="InterPro" id="IPR020846">
    <property type="entry name" value="MFS_dom"/>
</dbReference>
<keyword evidence="3 6" id="KW-0812">Transmembrane</keyword>
<dbReference type="GO" id="GO:0005886">
    <property type="term" value="C:plasma membrane"/>
    <property type="evidence" value="ECO:0007669"/>
    <property type="project" value="UniProtKB-SubCell"/>
</dbReference>
<dbReference type="RefSeq" id="WP_035888803.1">
    <property type="nucleotide sequence ID" value="NZ_JNCF01000016.1"/>
</dbReference>
<feature type="transmembrane region" description="Helical" evidence="6">
    <location>
        <begin position="237"/>
        <end position="261"/>
    </location>
</feature>
<sequence>MKKNALLIVLLTWFLGNMDIHFLTPALPSLADYFSVSPNIAQLTISLFLLGKAISMILWGLVSEQYGRKRVFIGGLLLFIASNFWAAFNNSIILFLICRFLQGVSVGATLLMGRVMINDTHNEQNATKYFAWLFTLAGVFICFLPFFGGVINNYWNWQIASLLIAAYGLLLLPLCRVLKETKPYEVSPPRLGPCIILVFSHPLFVSYLLISALMMAGESAFNTSASFILIKGEHFTSAQYGIIKTSMAIMHLLGTACCGLIVKYYHSTQLTKLGVRFFVFSAALMWLFVFSSENIYLTFITPMMIYYFGTGFIVASATSAVVRPFPKQMAIALAITLFCQFNCSAFFSFMTSMIGIQRVETFMLLLSFISILSFLSLLKLERMKSY</sequence>
<feature type="transmembrane region" description="Helical" evidence="6">
    <location>
        <begin position="195"/>
        <end position="217"/>
    </location>
</feature>
<feature type="domain" description="Major facilitator superfamily (MFS) profile" evidence="7">
    <location>
        <begin position="5"/>
        <end position="384"/>
    </location>
</feature>
<evidence type="ECO:0000313" key="9">
    <source>
        <dbReference type="Proteomes" id="UP000054422"/>
    </source>
</evidence>
<dbReference type="SUPFAM" id="SSF103473">
    <property type="entry name" value="MFS general substrate transporter"/>
    <property type="match status" value="1"/>
</dbReference>
<feature type="transmembrane region" description="Helical" evidence="6">
    <location>
        <begin position="154"/>
        <end position="174"/>
    </location>
</feature>
<accession>A0A0A2SVQ4</accession>
<dbReference type="PANTHER" id="PTHR43124:SF3">
    <property type="entry name" value="CHLORAMPHENICOL EFFLUX PUMP RV0191"/>
    <property type="match status" value="1"/>
</dbReference>
<feature type="transmembrane region" description="Helical" evidence="6">
    <location>
        <begin position="304"/>
        <end position="322"/>
    </location>
</feature>
<gene>
    <name evidence="8" type="ORF">EP47_05815</name>
</gene>
<feature type="transmembrane region" description="Helical" evidence="6">
    <location>
        <begin position="362"/>
        <end position="380"/>
    </location>
</feature>
<dbReference type="Pfam" id="PF07690">
    <property type="entry name" value="MFS_1"/>
    <property type="match status" value="1"/>
</dbReference>
<dbReference type="InterPro" id="IPR050189">
    <property type="entry name" value="MFS_Efflux_Transporters"/>
</dbReference>
<proteinExistence type="predicted"/>
<keyword evidence="4 6" id="KW-1133">Transmembrane helix</keyword>
<feature type="transmembrane region" description="Helical" evidence="6">
    <location>
        <begin position="41"/>
        <end position="62"/>
    </location>
</feature>
<dbReference type="PANTHER" id="PTHR43124">
    <property type="entry name" value="PURINE EFFLUX PUMP PBUE"/>
    <property type="match status" value="1"/>
</dbReference>
<feature type="transmembrane region" description="Helical" evidence="6">
    <location>
        <begin position="94"/>
        <end position="117"/>
    </location>
</feature>
<dbReference type="EMBL" id="JNCF01000016">
    <property type="protein sequence ID" value="KGP63499.1"/>
    <property type="molecule type" value="Genomic_DNA"/>
</dbReference>
<evidence type="ECO:0000256" key="3">
    <source>
        <dbReference type="ARBA" id="ARBA00022692"/>
    </source>
</evidence>
<dbReference type="Gene3D" id="1.20.1720.10">
    <property type="entry name" value="Multidrug resistance protein D"/>
    <property type="match status" value="1"/>
</dbReference>